<name>A0A2V2LK57_9RHOB</name>
<dbReference type="PANTHER" id="PTHR28047:SF5">
    <property type="entry name" value="PROTEIN DCG1"/>
    <property type="match status" value="1"/>
</dbReference>
<dbReference type="InterPro" id="IPR015942">
    <property type="entry name" value="Asp/Glu/hydantoin_racemase"/>
</dbReference>
<evidence type="ECO:0000313" key="3">
    <source>
        <dbReference type="Proteomes" id="UP000245680"/>
    </source>
</evidence>
<evidence type="ECO:0000313" key="2">
    <source>
        <dbReference type="EMBL" id="PWR03596.1"/>
    </source>
</evidence>
<accession>A0A2V2LK57</accession>
<organism evidence="2 3">
    <name type="scientific">Meridianimarinicoccus roseus</name>
    <dbReference type="NCBI Taxonomy" id="2072018"/>
    <lineage>
        <taxon>Bacteria</taxon>
        <taxon>Pseudomonadati</taxon>
        <taxon>Pseudomonadota</taxon>
        <taxon>Alphaproteobacteria</taxon>
        <taxon>Rhodobacterales</taxon>
        <taxon>Paracoccaceae</taxon>
        <taxon>Meridianimarinicoccus</taxon>
    </lineage>
</organism>
<sequence>MSIVLINPNSTASMTAAMLHGARLAAPDLVFDGWTSHGGPPAIQGAADGALAVPPLLELVREASNMGASGIIIGCFDDTGLDEAREIAACPVIGIGQAGYHMATLLAGRFSVVTTLGVSVPVLRANIDAQGFAPHLGRVRASEVPVLALEADPDAAHTAILRETRAAMAEDDVRCVVLGCAGMVDLPVRLSAETGATVIDGVTAAARLMAALAGLHTAPAAQLLPQV</sequence>
<dbReference type="InterPro" id="IPR053714">
    <property type="entry name" value="Iso_Racemase_Enz_sf"/>
</dbReference>
<comment type="similarity">
    <text evidence="1">Belongs to the HyuE racemase family.</text>
</comment>
<dbReference type="AlphaFoldDB" id="A0A2V2LK57"/>
<dbReference type="PANTHER" id="PTHR28047">
    <property type="entry name" value="PROTEIN DCG1"/>
    <property type="match status" value="1"/>
</dbReference>
<dbReference type="Gene3D" id="3.40.50.12500">
    <property type="match status" value="1"/>
</dbReference>
<dbReference type="Pfam" id="PF01177">
    <property type="entry name" value="Asp_Glu_race"/>
    <property type="match status" value="1"/>
</dbReference>
<dbReference type="InterPro" id="IPR052186">
    <property type="entry name" value="Hydantoin_racemase-like"/>
</dbReference>
<reference evidence="2 3" key="1">
    <citation type="submission" date="2018-05" db="EMBL/GenBank/DDBJ databases">
        <title>Rhodobacteraceae gen. nov., sp. nov. isolated from sea water.</title>
        <authorList>
            <person name="Ren Y."/>
        </authorList>
    </citation>
    <scope>NUCLEOTIDE SEQUENCE [LARGE SCALE GENOMIC DNA]</scope>
    <source>
        <strain evidence="2 3">TG-679</strain>
    </source>
</reference>
<dbReference type="Proteomes" id="UP000245680">
    <property type="component" value="Unassembled WGS sequence"/>
</dbReference>
<keyword evidence="3" id="KW-1185">Reference proteome</keyword>
<evidence type="ECO:0000256" key="1">
    <source>
        <dbReference type="ARBA" id="ARBA00038414"/>
    </source>
</evidence>
<dbReference type="EMBL" id="QGKU01000025">
    <property type="protein sequence ID" value="PWR03596.1"/>
    <property type="molecule type" value="Genomic_DNA"/>
</dbReference>
<proteinExistence type="inferred from homology"/>
<dbReference type="RefSeq" id="WP_109810714.1">
    <property type="nucleotide sequence ID" value="NZ_QGKU01000025.1"/>
</dbReference>
<gene>
    <name evidence="2" type="ORF">DKT77_05490</name>
</gene>
<comment type="caution">
    <text evidence="2">The sequence shown here is derived from an EMBL/GenBank/DDBJ whole genome shotgun (WGS) entry which is preliminary data.</text>
</comment>
<dbReference type="GO" id="GO:0047661">
    <property type="term" value="F:amino-acid racemase activity"/>
    <property type="evidence" value="ECO:0007669"/>
    <property type="project" value="InterPro"/>
</dbReference>
<protein>
    <submittedName>
        <fullName evidence="2">HyuE hydantoin racemase</fullName>
    </submittedName>
</protein>
<dbReference type="OrthoDB" id="9791723at2"/>